<organism evidence="3 4">
    <name type="scientific">Coleophoma crateriformis</name>
    <dbReference type="NCBI Taxonomy" id="565419"/>
    <lineage>
        <taxon>Eukaryota</taxon>
        <taxon>Fungi</taxon>
        <taxon>Dikarya</taxon>
        <taxon>Ascomycota</taxon>
        <taxon>Pezizomycotina</taxon>
        <taxon>Leotiomycetes</taxon>
        <taxon>Helotiales</taxon>
        <taxon>Dermateaceae</taxon>
        <taxon>Coleophoma</taxon>
    </lineage>
</organism>
<comment type="caution">
    <text evidence="3">The sequence shown here is derived from an EMBL/GenBank/DDBJ whole genome shotgun (WGS) entry which is preliminary data.</text>
</comment>
<dbReference type="Pfam" id="PF06985">
    <property type="entry name" value="HET"/>
    <property type="match status" value="1"/>
</dbReference>
<dbReference type="AlphaFoldDB" id="A0A3D8S9L1"/>
<reference evidence="3 4" key="1">
    <citation type="journal article" date="2018" name="IMA Fungus">
        <title>IMA Genome-F 9: Draft genome sequence of Annulohypoxylon stygium, Aspergillus mulundensis, Berkeleyomyces basicola (syn. Thielaviopsis basicola), Ceratocystis smalleyi, two Cercospora beticola strains, Coleophoma cylindrospora, Fusarium fracticaudum, Phialophora cf. hyalina, and Morchella septimelata.</title>
        <authorList>
            <person name="Wingfield B.D."/>
            <person name="Bills G.F."/>
            <person name="Dong Y."/>
            <person name="Huang W."/>
            <person name="Nel W.J."/>
            <person name="Swalarsk-Parry B.S."/>
            <person name="Vaghefi N."/>
            <person name="Wilken P.M."/>
            <person name="An Z."/>
            <person name="de Beer Z.W."/>
            <person name="De Vos L."/>
            <person name="Chen L."/>
            <person name="Duong T.A."/>
            <person name="Gao Y."/>
            <person name="Hammerbacher A."/>
            <person name="Kikkert J.R."/>
            <person name="Li Y."/>
            <person name="Li H."/>
            <person name="Li K."/>
            <person name="Li Q."/>
            <person name="Liu X."/>
            <person name="Ma X."/>
            <person name="Naidoo K."/>
            <person name="Pethybridge S.J."/>
            <person name="Sun J."/>
            <person name="Steenkamp E.T."/>
            <person name="van der Nest M.A."/>
            <person name="van Wyk S."/>
            <person name="Wingfield M.J."/>
            <person name="Xiong C."/>
            <person name="Yue Q."/>
            <person name="Zhang X."/>
        </authorList>
    </citation>
    <scope>NUCLEOTIDE SEQUENCE [LARGE SCALE GENOMIC DNA]</scope>
    <source>
        <strain evidence="3 4">BP5796</strain>
    </source>
</reference>
<feature type="domain" description="Heterokaryon incompatibility" evidence="2">
    <location>
        <begin position="493"/>
        <end position="641"/>
    </location>
</feature>
<dbReference type="OrthoDB" id="3545248at2759"/>
<protein>
    <recommendedName>
        <fullName evidence="2">Heterokaryon incompatibility domain-containing protein</fullName>
    </recommendedName>
</protein>
<name>A0A3D8S9L1_9HELO</name>
<gene>
    <name evidence="3" type="ORF">BP5796_04540</name>
</gene>
<evidence type="ECO:0000259" key="2">
    <source>
        <dbReference type="Pfam" id="PF06985"/>
    </source>
</evidence>
<evidence type="ECO:0000256" key="1">
    <source>
        <dbReference type="SAM" id="MobiDB-lite"/>
    </source>
</evidence>
<dbReference type="Pfam" id="PF26639">
    <property type="entry name" value="Het-6_barrel"/>
    <property type="match status" value="1"/>
</dbReference>
<evidence type="ECO:0000313" key="4">
    <source>
        <dbReference type="Proteomes" id="UP000256328"/>
    </source>
</evidence>
<sequence>MRISTPGKFIDVEALPMLPCCVEWVDSAKMSNRRLPPQRFYTAVHVLLLHWDTRSDELQQKEEGAQNVKDEFYAQLIRLRDTLHPASKYNYNVEVYSLKAQASYRCLTMKLLEFLEKDKDGVLLVIYYGGHAKIDTDRNLIWLRHDPARQSDARNPKLKWSSLQQLLLSGCKSHVLLLLDCCNAAASIEDASSASVVEVTTSTGFENLAPLQSTNSFTAHLVLTLEDLLVRQTPVPASVLCKKVTARLKARWLGRDANERRVTPHHFALHDDVKSGKVVIARLEPSDESEVLAHELGASLTLDRVDDVQSTETELLPGIQRPQTPRDFSYTETLFLSPNSEENAAARIGSPFQPEIVLHSVPTRSTETDRLALQSGIEVRKDTVYASSSRSQSRPTSPASSIPSSQDPRLSPRRRSPKRSRRAIERPGLIAPSDFMTVPNTSMDKQGTYTYTPLKRNNEIRLLHILQGKANETIRCAFSIQCFVESEQMTQDFHALSHLWGSGYQDHEIQIVENLHEYSVTGVFYSFYVKPALHAALLRLRSEKKQVVLWVDAICINQEDHEEVKSQVVLMPWIFRESCHVCVWLGDDADGSDQLQDFVMKILDLTQVDQLIKTDSDASQWKAFADLMLRSWFSRRWIIQEIIQAQTATLYCGSSFALGWLDFCDAVGVFASRFDEIREIFRRSSKFNYNPDALVDIRGLSAYTLVLTTQNLFRHSFDGGISTSAATLETLVSYLPAQEFADPRDAIYSLLALSSDASPNQPLAENGPTSEPLSIRLDYSKTPFEVFRQFVDFCVRRSKSLDILCRHWAPEVIEIPGRLGNGSRGSLRSPLSRPSWTPSVSGLPFGKRGKHRYGRNNGDSLVGTPDKKWYNASKGTIGMAIFGQLEPHLLSQTEEWHPFTEVYDGSMIVSGFQLDTIISLGPRAPGGAILSEWVGMAGWEEEDPTVPDFFWRSLVADRGPYGTPPPTWYHRACLYCLEQSGGNDVEMSRFTGDRCPSIVVEFLERVRNVIWNRMFFRTSSEEEGGLYGLAPSNSRVGDAVCILNGCSVPVILRQHHDFNDTWELIGECFVYGMMDGEAMTDEKSRNTQEFELI</sequence>
<proteinExistence type="predicted"/>
<dbReference type="InterPro" id="IPR052895">
    <property type="entry name" value="HetReg/Transcr_Mod"/>
</dbReference>
<feature type="region of interest" description="Disordered" evidence="1">
    <location>
        <begin position="382"/>
        <end position="437"/>
    </location>
</feature>
<dbReference type="PANTHER" id="PTHR24148:SF64">
    <property type="entry name" value="HETEROKARYON INCOMPATIBILITY DOMAIN-CONTAINING PROTEIN"/>
    <property type="match status" value="1"/>
</dbReference>
<dbReference type="Proteomes" id="UP000256328">
    <property type="component" value="Unassembled WGS sequence"/>
</dbReference>
<evidence type="ECO:0000313" key="3">
    <source>
        <dbReference type="EMBL" id="RDW83049.1"/>
    </source>
</evidence>
<dbReference type="EMBL" id="PDLN01000006">
    <property type="protein sequence ID" value="RDW83049.1"/>
    <property type="molecule type" value="Genomic_DNA"/>
</dbReference>
<dbReference type="InterPro" id="IPR010730">
    <property type="entry name" value="HET"/>
</dbReference>
<feature type="compositionally biased region" description="Basic residues" evidence="1">
    <location>
        <begin position="411"/>
        <end position="421"/>
    </location>
</feature>
<accession>A0A3D8S9L1</accession>
<keyword evidence="4" id="KW-1185">Reference proteome</keyword>
<dbReference type="PANTHER" id="PTHR24148">
    <property type="entry name" value="ANKYRIN REPEAT DOMAIN-CONTAINING PROTEIN 39 HOMOLOG-RELATED"/>
    <property type="match status" value="1"/>
</dbReference>
<feature type="compositionally biased region" description="Low complexity" evidence="1">
    <location>
        <begin position="386"/>
        <end position="409"/>
    </location>
</feature>